<evidence type="ECO:0000256" key="1">
    <source>
        <dbReference type="SAM" id="MobiDB-lite"/>
    </source>
</evidence>
<accession>A0A2T8I0D8</accession>
<sequence length="122" mass="12815">MAAACCSWCPRPRRSRRGSRAGGRRCRLVRGCGMLAEVRCRAGVRALGAVRSRTGQPAGSARPPRDQRKPTPVAPRESKGVGGGASCGGGALGRWLAAARRRGRKHGRTGWARGGTGGVWRA</sequence>
<name>A0A2T8I0D8_9POAL</name>
<dbReference type="AlphaFoldDB" id="A0A2T8I0D8"/>
<evidence type="ECO:0000313" key="2">
    <source>
        <dbReference type="EMBL" id="PVH31072.1"/>
    </source>
</evidence>
<feature type="compositionally biased region" description="Basic residues" evidence="1">
    <location>
        <begin position="99"/>
        <end position="108"/>
    </location>
</feature>
<proteinExistence type="predicted"/>
<feature type="compositionally biased region" description="Gly residues" evidence="1">
    <location>
        <begin position="112"/>
        <end position="122"/>
    </location>
</feature>
<dbReference type="Gramene" id="PVH31072">
    <property type="protein sequence ID" value="PVH31072"/>
    <property type="gene ID" value="PAHAL_9G051700"/>
</dbReference>
<dbReference type="EMBL" id="CM008054">
    <property type="protein sequence ID" value="PVH31072.1"/>
    <property type="molecule type" value="Genomic_DNA"/>
</dbReference>
<feature type="compositionally biased region" description="Gly residues" evidence="1">
    <location>
        <begin position="80"/>
        <end position="92"/>
    </location>
</feature>
<protein>
    <submittedName>
        <fullName evidence="2">Uncharacterized protein</fullName>
    </submittedName>
</protein>
<organism evidence="2">
    <name type="scientific">Panicum hallii</name>
    <dbReference type="NCBI Taxonomy" id="206008"/>
    <lineage>
        <taxon>Eukaryota</taxon>
        <taxon>Viridiplantae</taxon>
        <taxon>Streptophyta</taxon>
        <taxon>Embryophyta</taxon>
        <taxon>Tracheophyta</taxon>
        <taxon>Spermatophyta</taxon>
        <taxon>Magnoliopsida</taxon>
        <taxon>Liliopsida</taxon>
        <taxon>Poales</taxon>
        <taxon>Poaceae</taxon>
        <taxon>PACMAD clade</taxon>
        <taxon>Panicoideae</taxon>
        <taxon>Panicodae</taxon>
        <taxon>Paniceae</taxon>
        <taxon>Panicinae</taxon>
        <taxon>Panicum</taxon>
        <taxon>Panicum sect. Panicum</taxon>
    </lineage>
</organism>
<feature type="region of interest" description="Disordered" evidence="1">
    <location>
        <begin position="49"/>
        <end position="122"/>
    </location>
</feature>
<dbReference type="Proteomes" id="UP000243499">
    <property type="component" value="Chromosome 9"/>
</dbReference>
<reference evidence="2" key="1">
    <citation type="submission" date="2018-04" db="EMBL/GenBank/DDBJ databases">
        <title>WGS assembly of Panicum hallii.</title>
        <authorList>
            <person name="Lovell J."/>
            <person name="Jenkins J."/>
            <person name="Lowry D."/>
            <person name="Mamidi S."/>
            <person name="Sreedasyam A."/>
            <person name="Weng X."/>
            <person name="Barry K."/>
            <person name="Bonette J."/>
            <person name="Campitelli B."/>
            <person name="Daum C."/>
            <person name="Gordon S."/>
            <person name="Gould B."/>
            <person name="Lipzen A."/>
            <person name="Macqueen A."/>
            <person name="Palacio-Mejia J."/>
            <person name="Plott C."/>
            <person name="Shakirov E."/>
            <person name="Shu S."/>
            <person name="Yoshinaga Y."/>
            <person name="Zane M."/>
            <person name="Rokhsar D."/>
            <person name="Grimwood J."/>
            <person name="Schmutz J."/>
            <person name="Juenger T."/>
        </authorList>
    </citation>
    <scope>NUCLEOTIDE SEQUENCE [LARGE SCALE GENOMIC DNA]</scope>
    <source>
        <strain evidence="2">FIL2</strain>
    </source>
</reference>
<gene>
    <name evidence="2" type="ORF">PAHAL_9G051700</name>
</gene>